<gene>
    <name evidence="1" type="ORF">PSON_ATCC_30995.1.T1170190</name>
</gene>
<dbReference type="AlphaFoldDB" id="A0A8S1QSL8"/>
<proteinExistence type="predicted"/>
<name>A0A8S1QSL8_9CILI</name>
<evidence type="ECO:0000313" key="1">
    <source>
        <dbReference type="EMBL" id="CAD8118553.1"/>
    </source>
</evidence>
<protein>
    <submittedName>
        <fullName evidence="1">Uncharacterized protein</fullName>
    </submittedName>
</protein>
<dbReference type="EMBL" id="CAJJDN010000117">
    <property type="protein sequence ID" value="CAD8118553.1"/>
    <property type="molecule type" value="Genomic_DNA"/>
</dbReference>
<reference evidence="1" key="1">
    <citation type="submission" date="2021-01" db="EMBL/GenBank/DDBJ databases">
        <authorList>
            <consortium name="Genoscope - CEA"/>
            <person name="William W."/>
        </authorList>
    </citation>
    <scope>NUCLEOTIDE SEQUENCE</scope>
</reference>
<evidence type="ECO:0000313" key="2">
    <source>
        <dbReference type="Proteomes" id="UP000692954"/>
    </source>
</evidence>
<dbReference type="Proteomes" id="UP000692954">
    <property type="component" value="Unassembled WGS sequence"/>
</dbReference>
<sequence length="140" mass="17001">MNSTIGQKKDLFEVLDQVGEMNKYQALQLKLLEKKTFQMVQDFFQQKRIKSNLKNTIQQYKINYLRNRGQIQEITLSYFLIFSKKQKVKTKIIFHLRNTSLLRKRQQKIIQRTTKSFNFQNFQFILQLLIMNLQYADQIQ</sequence>
<organism evidence="1 2">
    <name type="scientific">Paramecium sonneborni</name>
    <dbReference type="NCBI Taxonomy" id="65129"/>
    <lineage>
        <taxon>Eukaryota</taxon>
        <taxon>Sar</taxon>
        <taxon>Alveolata</taxon>
        <taxon>Ciliophora</taxon>
        <taxon>Intramacronucleata</taxon>
        <taxon>Oligohymenophorea</taxon>
        <taxon>Peniculida</taxon>
        <taxon>Parameciidae</taxon>
        <taxon>Paramecium</taxon>
    </lineage>
</organism>
<accession>A0A8S1QSL8</accession>
<comment type="caution">
    <text evidence="1">The sequence shown here is derived from an EMBL/GenBank/DDBJ whole genome shotgun (WGS) entry which is preliminary data.</text>
</comment>
<keyword evidence="2" id="KW-1185">Reference proteome</keyword>